<feature type="compositionally biased region" description="Low complexity" evidence="5">
    <location>
        <begin position="16"/>
        <end position="28"/>
    </location>
</feature>
<dbReference type="STRING" id="983967.A0A1E4SWS7"/>
<keyword evidence="8" id="KW-1185">Reference proteome</keyword>
<dbReference type="GO" id="GO:0016020">
    <property type="term" value="C:membrane"/>
    <property type="evidence" value="ECO:0007669"/>
    <property type="project" value="UniProtKB-SubCell"/>
</dbReference>
<evidence type="ECO:0000256" key="3">
    <source>
        <dbReference type="ARBA" id="ARBA00022989"/>
    </source>
</evidence>
<dbReference type="OrthoDB" id="444255at2759"/>
<comment type="subcellular location">
    <subcellularLocation>
        <location evidence="1">Membrane</location>
        <topology evidence="1">Single-pass membrane protein</topology>
    </subcellularLocation>
</comment>
<organism evidence="7 8">
    <name type="scientific">[Candida] arabinofermentans NRRL YB-2248</name>
    <dbReference type="NCBI Taxonomy" id="983967"/>
    <lineage>
        <taxon>Eukaryota</taxon>
        <taxon>Fungi</taxon>
        <taxon>Dikarya</taxon>
        <taxon>Ascomycota</taxon>
        <taxon>Saccharomycotina</taxon>
        <taxon>Pichiomycetes</taxon>
        <taxon>Pichiales</taxon>
        <taxon>Pichiaceae</taxon>
        <taxon>Ogataea</taxon>
        <taxon>Ogataea/Candida clade</taxon>
    </lineage>
</organism>
<evidence type="ECO:0000256" key="2">
    <source>
        <dbReference type="ARBA" id="ARBA00022692"/>
    </source>
</evidence>
<feature type="domain" description="LicD/FKTN/FKRP nucleotidyltransferase" evidence="6">
    <location>
        <begin position="518"/>
        <end position="643"/>
    </location>
</feature>
<dbReference type="Pfam" id="PF04991">
    <property type="entry name" value="LicD"/>
    <property type="match status" value="1"/>
</dbReference>
<keyword evidence="4" id="KW-0472">Membrane</keyword>
<reference evidence="8" key="1">
    <citation type="submission" date="2016-04" db="EMBL/GenBank/DDBJ databases">
        <title>Comparative genomics of biotechnologically important yeasts.</title>
        <authorList>
            <consortium name="DOE Joint Genome Institute"/>
            <person name="Riley R."/>
            <person name="Haridas S."/>
            <person name="Wolfe K.H."/>
            <person name="Lopes M.R."/>
            <person name="Hittinger C.T."/>
            <person name="Goker M."/>
            <person name="Salamov A."/>
            <person name="Wisecaver J."/>
            <person name="Long T.M."/>
            <person name="Aerts A.L."/>
            <person name="Barry K."/>
            <person name="Choi C."/>
            <person name="Clum A."/>
            <person name="Coughlan A.Y."/>
            <person name="Deshpande S."/>
            <person name="Douglass A.P."/>
            <person name="Hanson S.J."/>
            <person name="Klenk H.-P."/>
            <person name="Labutti K."/>
            <person name="Lapidus A."/>
            <person name="Lindquist E."/>
            <person name="Lipzen A."/>
            <person name="Meier-Kolthoff J.P."/>
            <person name="Ohm R.A."/>
            <person name="Otillar R.P."/>
            <person name="Pangilinan J."/>
            <person name="Peng Y."/>
            <person name="Rokas A."/>
            <person name="Rosa C.A."/>
            <person name="Scheuner C."/>
            <person name="Sibirny A.A."/>
            <person name="Slot J.C."/>
            <person name="Stielow J.B."/>
            <person name="Sun H."/>
            <person name="Kurtzman C.P."/>
            <person name="Blackwell M."/>
            <person name="Grigoriev I.V."/>
            <person name="Jeffries T.W."/>
        </authorList>
    </citation>
    <scope>NUCLEOTIDE SEQUENCE [LARGE SCALE GENOMIC DNA]</scope>
    <source>
        <strain evidence="8">NRRL YB-2248</strain>
    </source>
</reference>
<dbReference type="PANTHER" id="PTHR15407:SF28">
    <property type="entry name" value="RIBITOL-5-PHOSPHATE TRANSFERASE FKTN"/>
    <property type="match status" value="1"/>
</dbReference>
<evidence type="ECO:0000256" key="1">
    <source>
        <dbReference type="ARBA" id="ARBA00004167"/>
    </source>
</evidence>
<dbReference type="GO" id="GO:0009100">
    <property type="term" value="P:glycoprotein metabolic process"/>
    <property type="evidence" value="ECO:0007669"/>
    <property type="project" value="UniProtKB-ARBA"/>
</dbReference>
<feature type="region of interest" description="Disordered" evidence="5">
    <location>
        <begin position="1"/>
        <end position="28"/>
    </location>
</feature>
<keyword evidence="3" id="KW-1133">Transmembrane helix</keyword>
<protein>
    <recommendedName>
        <fullName evidence="6">LicD/FKTN/FKRP nucleotidyltransferase domain-containing protein</fullName>
    </recommendedName>
</protein>
<accession>A0A1E4SWS7</accession>
<evidence type="ECO:0000259" key="6">
    <source>
        <dbReference type="Pfam" id="PF04991"/>
    </source>
</evidence>
<evidence type="ECO:0000256" key="4">
    <source>
        <dbReference type="ARBA" id="ARBA00023136"/>
    </source>
</evidence>
<dbReference type="Proteomes" id="UP000094801">
    <property type="component" value="Unassembled WGS sequence"/>
</dbReference>
<sequence length="798" mass="92428">MFVNRDLTLTSATKLPSPSSPSSSIQSPYSPTILSYISSPYLSDITSPGSSAYSEKQCYSSRVRLKTRSWLPYGSPIRRLLFKRSLKVAFTLIISLFLMGNHINSRLCTTEWSYLNPKFSITAKDAYQFYNMDESTLNGLDISRSSFPPELDALSYPSTPDNNYLYDPRLIASLYAFKIRKHLNDNSAILQPDFRLPFSWKDWIDLHSRLTPSQEWVRDNKYFHNRLICESFSEQIRRNNLFAHTLKACQNLNYSEILNLPFPNYPHFKITGAEHEKLPAEARVVIGASYVYHEMPAPERVILLNSLPGGNRAFSILTKDMNESCMENLINEFMAFEYIIETPERRKAYREKGISVVSEIKKLHDEVTTFDYEHIVSSDIEIKSDISRIIGRDLGDDKKLAFRRSLSGKELGGKALAPSEFIWNTDKAMNDLEHEVQKQYNNDNKVKIEELLDYRLLKTMQTEKQNINLPKYFHEARNFDKGAHFDWRFYNGVNLTEYERQLSLHKLAKAWLRFATTAGLNTWLAHGSLLGYYFTGMILDWDYDADVQITQASLVKLARNYNQSLISDTTTYGHKESTFLDTGVGTYLLDVSPYFYERLRGNGNNAIDARFIDIETGLYIDITAITSSDTQIELQRPQFDKQRSILFDQNSRKNTDIDDLYHCRNEHFYTHDEISPLIPTLFEGSLAYVPNKFEQILVREYPRFLNRTTHEGYTLRNKLHKWVSNRVCNKSDIEGESCNDSVTKFGYKLTNAYINEHKRGMKQRKENNGFKPLLSLNSDSSLLRVDNVLTSIAMKRLY</sequence>
<proteinExistence type="predicted"/>
<evidence type="ECO:0000313" key="8">
    <source>
        <dbReference type="Proteomes" id="UP000094801"/>
    </source>
</evidence>
<dbReference type="AlphaFoldDB" id="A0A1E4SWS7"/>
<evidence type="ECO:0000256" key="5">
    <source>
        <dbReference type="SAM" id="MobiDB-lite"/>
    </source>
</evidence>
<dbReference type="EMBL" id="KV453860">
    <property type="protein sequence ID" value="ODV83953.1"/>
    <property type="molecule type" value="Genomic_DNA"/>
</dbReference>
<evidence type="ECO:0000313" key="7">
    <source>
        <dbReference type="EMBL" id="ODV83953.1"/>
    </source>
</evidence>
<dbReference type="InterPro" id="IPR009644">
    <property type="entry name" value="FKTN/MNN4/W02B3.4-1"/>
</dbReference>
<dbReference type="PANTHER" id="PTHR15407">
    <property type="entry name" value="FUKUTIN-RELATED"/>
    <property type="match status" value="1"/>
</dbReference>
<gene>
    <name evidence="7" type="ORF">CANARDRAFT_29671</name>
</gene>
<name>A0A1E4SWS7_9ASCO</name>
<dbReference type="InterPro" id="IPR007074">
    <property type="entry name" value="LicD/FKTN/FKRP_NTP_transf"/>
</dbReference>
<keyword evidence="2" id="KW-0812">Transmembrane</keyword>